<keyword evidence="12" id="KW-0472">Membrane</keyword>
<evidence type="ECO:0000256" key="2">
    <source>
        <dbReference type="ARBA" id="ARBA00004613"/>
    </source>
</evidence>
<evidence type="ECO:0000256" key="4">
    <source>
        <dbReference type="ARBA" id="ARBA00022723"/>
    </source>
</evidence>
<reference evidence="13 14" key="1">
    <citation type="submission" date="2014-04" db="EMBL/GenBank/DDBJ databases">
        <authorList>
            <consortium name="DOE Joint Genome Institute"/>
            <person name="Kuo A."/>
            <person name="Kohler A."/>
            <person name="Nagy L.G."/>
            <person name="Floudas D."/>
            <person name="Copeland A."/>
            <person name="Barry K.W."/>
            <person name="Cichocki N."/>
            <person name="Veneault-Fourrey C."/>
            <person name="LaButti K."/>
            <person name="Lindquist E.A."/>
            <person name="Lipzen A."/>
            <person name="Lundell T."/>
            <person name="Morin E."/>
            <person name="Murat C."/>
            <person name="Sun H."/>
            <person name="Tunlid A."/>
            <person name="Henrissat B."/>
            <person name="Grigoriev I.V."/>
            <person name="Hibbett D.S."/>
            <person name="Martin F."/>
            <person name="Nordberg H.P."/>
            <person name="Cantor M.N."/>
            <person name="Hua S.X."/>
        </authorList>
    </citation>
    <scope>NUCLEOTIDE SEQUENCE [LARGE SCALE GENOMIC DNA]</scope>
    <source>
        <strain evidence="13 14">LaAM-08-1</strain>
    </source>
</reference>
<keyword evidence="9" id="KW-1015">Disulfide bond</keyword>
<keyword evidence="5" id="KW-0732">Signal</keyword>
<organism evidence="13 14">
    <name type="scientific">Laccaria amethystina LaAM-08-1</name>
    <dbReference type="NCBI Taxonomy" id="1095629"/>
    <lineage>
        <taxon>Eukaryota</taxon>
        <taxon>Fungi</taxon>
        <taxon>Dikarya</taxon>
        <taxon>Basidiomycota</taxon>
        <taxon>Agaricomycotina</taxon>
        <taxon>Agaricomycetes</taxon>
        <taxon>Agaricomycetidae</taxon>
        <taxon>Agaricales</taxon>
        <taxon>Agaricineae</taxon>
        <taxon>Hydnangiaceae</taxon>
        <taxon>Laccaria</taxon>
    </lineage>
</organism>
<evidence type="ECO:0000256" key="8">
    <source>
        <dbReference type="ARBA" id="ARBA00023033"/>
    </source>
</evidence>
<accession>A0A0C9X8M9</accession>
<keyword evidence="8" id="KW-0503">Monooxygenase</keyword>
<evidence type="ECO:0000256" key="1">
    <source>
        <dbReference type="ARBA" id="ARBA00001973"/>
    </source>
</evidence>
<dbReference type="GO" id="GO:0005576">
    <property type="term" value="C:extracellular region"/>
    <property type="evidence" value="ECO:0007669"/>
    <property type="project" value="UniProtKB-SubCell"/>
</dbReference>
<reference evidence="14" key="2">
    <citation type="submission" date="2015-01" db="EMBL/GenBank/DDBJ databases">
        <title>Evolutionary Origins and Diversification of the Mycorrhizal Mutualists.</title>
        <authorList>
            <consortium name="DOE Joint Genome Institute"/>
            <consortium name="Mycorrhizal Genomics Consortium"/>
            <person name="Kohler A."/>
            <person name="Kuo A."/>
            <person name="Nagy L.G."/>
            <person name="Floudas D."/>
            <person name="Copeland A."/>
            <person name="Barry K.W."/>
            <person name="Cichocki N."/>
            <person name="Veneault-Fourrey C."/>
            <person name="LaButti K."/>
            <person name="Lindquist E.A."/>
            <person name="Lipzen A."/>
            <person name="Lundell T."/>
            <person name="Morin E."/>
            <person name="Murat C."/>
            <person name="Riley R."/>
            <person name="Ohm R."/>
            <person name="Sun H."/>
            <person name="Tunlid A."/>
            <person name="Henrissat B."/>
            <person name="Grigoriev I.V."/>
            <person name="Hibbett D.S."/>
            <person name="Martin F."/>
        </authorList>
    </citation>
    <scope>NUCLEOTIDE SEQUENCE [LARGE SCALE GENOMIC DNA]</scope>
    <source>
        <strain evidence="14">LaAM-08-1</strain>
    </source>
</reference>
<evidence type="ECO:0000256" key="7">
    <source>
        <dbReference type="ARBA" id="ARBA00023008"/>
    </source>
</evidence>
<dbReference type="STRING" id="1095629.A0A0C9X8M9"/>
<keyword evidence="12" id="KW-0812">Transmembrane</keyword>
<name>A0A0C9X8M9_9AGAR</name>
<feature type="transmembrane region" description="Helical" evidence="12">
    <location>
        <begin position="12"/>
        <end position="36"/>
    </location>
</feature>
<keyword evidence="4" id="KW-0479">Metal-binding</keyword>
<comment type="similarity">
    <text evidence="11">Belongs to the polysaccharide monooxygenase AA14 family.</text>
</comment>
<keyword evidence="14" id="KW-1185">Reference proteome</keyword>
<comment type="subcellular location">
    <subcellularLocation>
        <location evidence="2">Secreted</location>
    </subcellularLocation>
</comment>
<dbReference type="OrthoDB" id="2019572at2759"/>
<dbReference type="EMBL" id="KN838816">
    <property type="protein sequence ID" value="KIJ93961.1"/>
    <property type="molecule type" value="Genomic_DNA"/>
</dbReference>
<keyword evidence="3" id="KW-0964">Secreted</keyword>
<dbReference type="GO" id="GO:0004497">
    <property type="term" value="F:monooxygenase activity"/>
    <property type="evidence" value="ECO:0007669"/>
    <property type="project" value="UniProtKB-KW"/>
</dbReference>
<protein>
    <submittedName>
        <fullName evidence="13">Uncharacterized protein</fullName>
    </submittedName>
</protein>
<evidence type="ECO:0000256" key="12">
    <source>
        <dbReference type="SAM" id="Phobius"/>
    </source>
</evidence>
<dbReference type="Pfam" id="PF22810">
    <property type="entry name" value="LPMO_AA14"/>
    <property type="match status" value="2"/>
</dbReference>
<evidence type="ECO:0000313" key="13">
    <source>
        <dbReference type="EMBL" id="KIJ93961.1"/>
    </source>
</evidence>
<evidence type="ECO:0000256" key="3">
    <source>
        <dbReference type="ARBA" id="ARBA00022525"/>
    </source>
</evidence>
<keyword evidence="12" id="KW-1133">Transmembrane helix</keyword>
<keyword evidence="10" id="KW-0325">Glycoprotein</keyword>
<evidence type="ECO:0000313" key="14">
    <source>
        <dbReference type="Proteomes" id="UP000054477"/>
    </source>
</evidence>
<dbReference type="GO" id="GO:0046872">
    <property type="term" value="F:metal ion binding"/>
    <property type="evidence" value="ECO:0007669"/>
    <property type="project" value="UniProtKB-KW"/>
</dbReference>
<evidence type="ECO:0000256" key="10">
    <source>
        <dbReference type="ARBA" id="ARBA00023180"/>
    </source>
</evidence>
<evidence type="ECO:0000256" key="6">
    <source>
        <dbReference type="ARBA" id="ARBA00023002"/>
    </source>
</evidence>
<dbReference type="AlphaFoldDB" id="A0A0C9X8M9"/>
<gene>
    <name evidence="13" type="ORF">K443DRAFT_134917</name>
</gene>
<evidence type="ECO:0000256" key="5">
    <source>
        <dbReference type="ARBA" id="ARBA00022729"/>
    </source>
</evidence>
<dbReference type="InterPro" id="IPR054497">
    <property type="entry name" value="LPMO_AA14"/>
</dbReference>
<evidence type="ECO:0000256" key="11">
    <source>
        <dbReference type="ARBA" id="ARBA00046340"/>
    </source>
</evidence>
<proteinExistence type="inferred from homology"/>
<dbReference type="Proteomes" id="UP000054477">
    <property type="component" value="Unassembled WGS sequence"/>
</dbReference>
<evidence type="ECO:0000256" key="9">
    <source>
        <dbReference type="ARBA" id="ARBA00023157"/>
    </source>
</evidence>
<dbReference type="HOGENOM" id="CLU_030284_1_0_1"/>
<sequence length="331" mass="35709">MGLLNLLEIRGVVFPLIVGLTFFNVFLTTQAHVAAWHKGMYCLNGSQPGVNNQNTNDAVQPLFMLNKSDWWFHHLNNCDQFPPDEGDFLELPANGVFTVEHAVNRAFTTLSYNGSMTALFGDGENHPGLGVTSEGKNETDCIVSPNIHTQNQSMAAGTAFAISYTSDLKQVTEENLVVFTVLYNTPWFRIAEYQVPNLPACPEPGGCICATGSSAVAPAVPPVWCEDDKSKCIQGPKQMVYWNQLEGNNIVVSGSDLSGNPRSPTYNAKLGFSNGSQTDIFLSPGTASTTVIYPAATPSPILKSAAMAIFLNPYMVKSLAFVCITANVGLV</sequence>
<comment type="cofactor">
    <cofactor evidence="1">
        <name>Cu(2+)</name>
        <dbReference type="ChEBI" id="CHEBI:29036"/>
    </cofactor>
</comment>
<keyword evidence="6" id="KW-0560">Oxidoreductase</keyword>
<keyword evidence="7" id="KW-0186">Copper</keyword>